<dbReference type="InterPro" id="IPR053192">
    <property type="entry name" value="Vacuole_Formation_Reg"/>
</dbReference>
<evidence type="ECO:0000313" key="5">
    <source>
        <dbReference type="Proteomes" id="UP000694864"/>
    </source>
</evidence>
<evidence type="ECO:0000256" key="2">
    <source>
        <dbReference type="SAM" id="MobiDB-lite"/>
    </source>
</evidence>
<dbReference type="InterPro" id="IPR004146">
    <property type="entry name" value="DC1"/>
</dbReference>
<accession>A0ABM0ZB78</accession>
<proteinExistence type="predicted"/>
<feature type="domain" description="DC1" evidence="3">
    <location>
        <begin position="272"/>
        <end position="316"/>
    </location>
</feature>
<feature type="compositionally biased region" description="Pro residues" evidence="2">
    <location>
        <begin position="52"/>
        <end position="62"/>
    </location>
</feature>
<dbReference type="Proteomes" id="UP000694864">
    <property type="component" value="Chromosome 5"/>
</dbReference>
<evidence type="ECO:0000256" key="1">
    <source>
        <dbReference type="ARBA" id="ARBA00022737"/>
    </source>
</evidence>
<gene>
    <name evidence="6" type="primary">LOC104789066</name>
</gene>
<feature type="domain" description="DC1" evidence="3">
    <location>
        <begin position="412"/>
        <end position="460"/>
    </location>
</feature>
<dbReference type="RefSeq" id="XP_010513118.2">
    <property type="nucleotide sequence ID" value="XM_010514816.2"/>
</dbReference>
<keyword evidence="1" id="KW-0677">Repeat</keyword>
<sequence>MEVGEKKLPKAYIDHNQSGTKMDKKEISLVPPPPGCRQCHDRYYKKMEKQEVPPPPPSPPPLGFRRYHNQTSKKMDKKLVSLVPARPPPPPPPPLFSNPLRRKFSKPAPPLLEENARCLLSHPTHPHTLSQRYSKRNIKFDCFSCGIKPSPFSYHNHYFCKTCDVNFHNGCHNFPRKLTHPYHLQHPLTFTFRNYETGFISDGSIDESLCTTVLSYSNKSNPKKFGSIGSDQCTWCGKDIQGNCFYRCSICNFCLDLSCSQNVPLLVLANPKSHHHQLVFYPRPLLTPCDACGVVNVFEPSYACFQCNYMVHQSCINLPRAIKITRHQHRLLHAPYLHSTISPCQICYQPVDIKYGQYDCTQENCSYVVHSKCATHENVWDGEELEWEPEESDEIEDIMPFIKIGSDTIKHFSHAHLLKIEKYDGFRDAEKQCQACILPINSRDFYNCTPCDFFLHEVCAGLLRKLSHALHKHPLILDTSPQYCRNFFIDCSACSRKTSGFRYICANNNCESEKFLIDVRCVLVPDYFTHEIHEHPLFICTSSKGENKIRCKGCKEICRGSYLQCTTCKFSMCYPCATIPTEVCYKYDKHPLSLCYGEEAHDKYWCEICEKELNPTDWFYMCNKCCITIHLDCIFGSSAYMKPGYKFSFGFTIFLFGFSKVEVLRNSSSTRPFCTKCGNRCSGYIYYKKYNADPVKITCSLNCLTKDNDGAKT</sequence>
<feature type="domain" description="DC1" evidence="3">
    <location>
        <begin position="587"/>
        <end position="634"/>
    </location>
</feature>
<feature type="region of interest" description="Disordered" evidence="2">
    <location>
        <begin position="1"/>
        <end position="67"/>
    </location>
</feature>
<reference evidence="5" key="1">
    <citation type="journal article" date="2014" name="Nat. Commun.">
        <title>The emerging biofuel crop Camelina sativa retains a highly undifferentiated hexaploid genome structure.</title>
        <authorList>
            <person name="Kagale S."/>
            <person name="Koh C."/>
            <person name="Nixon J."/>
            <person name="Bollina V."/>
            <person name="Clarke W.E."/>
            <person name="Tuteja R."/>
            <person name="Spillane C."/>
            <person name="Robinson S.J."/>
            <person name="Links M.G."/>
            <person name="Clarke C."/>
            <person name="Higgins E.E."/>
            <person name="Huebert T."/>
            <person name="Sharpe A.G."/>
            <person name="Parkin I.A."/>
        </authorList>
    </citation>
    <scope>NUCLEOTIDE SEQUENCE [LARGE SCALE GENOMIC DNA]</scope>
    <source>
        <strain evidence="5">cv. DH55</strain>
    </source>
</reference>
<evidence type="ECO:0000259" key="3">
    <source>
        <dbReference type="Pfam" id="PF03107"/>
    </source>
</evidence>
<evidence type="ECO:0000259" key="4">
    <source>
        <dbReference type="Pfam" id="PF22926"/>
    </source>
</evidence>
<evidence type="ECO:0000313" key="6">
    <source>
        <dbReference type="RefSeq" id="XP_010513118.2"/>
    </source>
</evidence>
<name>A0ABM0ZB78_CAMSA</name>
<keyword evidence="5" id="KW-1185">Reference proteome</keyword>
<dbReference type="PANTHER" id="PTHR32410:SF168">
    <property type="entry name" value="CYSTEINE_HISTIDINE-RICH C1 DOMAIN FAMILY PROTEIN"/>
    <property type="match status" value="1"/>
</dbReference>
<dbReference type="InterPro" id="IPR054483">
    <property type="entry name" value="DC1-like_CT"/>
</dbReference>
<dbReference type="GeneID" id="104789066"/>
<feature type="compositionally biased region" description="Basic and acidic residues" evidence="2">
    <location>
        <begin position="38"/>
        <end position="51"/>
    </location>
</feature>
<dbReference type="SUPFAM" id="SSF57889">
    <property type="entry name" value="Cysteine-rich domain"/>
    <property type="match status" value="4"/>
</dbReference>
<dbReference type="InterPro" id="IPR046349">
    <property type="entry name" value="C1-like_sf"/>
</dbReference>
<protein>
    <submittedName>
        <fullName evidence="6">Uncharacterized protein LOC104789066</fullName>
    </submittedName>
</protein>
<feature type="domain" description="DC1-like C-terminal" evidence="4">
    <location>
        <begin position="661"/>
        <end position="704"/>
    </location>
</feature>
<dbReference type="Pfam" id="PF22926">
    <property type="entry name" value="C1-like_CT"/>
    <property type="match status" value="1"/>
</dbReference>
<dbReference type="PANTHER" id="PTHR32410">
    <property type="entry name" value="CYSTEINE/HISTIDINE-RICH C1 DOMAIN FAMILY PROTEIN"/>
    <property type="match status" value="1"/>
</dbReference>
<organism evidence="5 6">
    <name type="scientific">Camelina sativa</name>
    <name type="common">False flax</name>
    <name type="synonym">Myagrum sativum</name>
    <dbReference type="NCBI Taxonomy" id="90675"/>
    <lineage>
        <taxon>Eukaryota</taxon>
        <taxon>Viridiplantae</taxon>
        <taxon>Streptophyta</taxon>
        <taxon>Embryophyta</taxon>
        <taxon>Tracheophyta</taxon>
        <taxon>Spermatophyta</taxon>
        <taxon>Magnoliopsida</taxon>
        <taxon>eudicotyledons</taxon>
        <taxon>Gunneridae</taxon>
        <taxon>Pentapetalae</taxon>
        <taxon>rosids</taxon>
        <taxon>malvids</taxon>
        <taxon>Brassicales</taxon>
        <taxon>Brassicaceae</taxon>
        <taxon>Camelineae</taxon>
        <taxon>Camelina</taxon>
    </lineage>
</organism>
<dbReference type="Pfam" id="PF03107">
    <property type="entry name" value="C1_2"/>
    <property type="match status" value="3"/>
</dbReference>
<reference evidence="6" key="2">
    <citation type="submission" date="2025-08" db="UniProtKB">
        <authorList>
            <consortium name="RefSeq"/>
        </authorList>
    </citation>
    <scope>IDENTIFICATION</scope>
    <source>
        <tissue evidence="6">Leaf</tissue>
    </source>
</reference>